<dbReference type="EMBL" id="GBRH01270640">
    <property type="protein sequence ID" value="JAD27255.1"/>
    <property type="molecule type" value="Transcribed_RNA"/>
</dbReference>
<sequence>MAWLGHVATFQIMTAPTASMPDSIGHWRLSRNRDIC</sequence>
<name>A0A0A8YQW4_ARUDO</name>
<accession>A0A0A8YQW4</accession>
<evidence type="ECO:0000313" key="1">
    <source>
        <dbReference type="EMBL" id="JAD27255.1"/>
    </source>
</evidence>
<reference evidence="1" key="1">
    <citation type="submission" date="2014-09" db="EMBL/GenBank/DDBJ databases">
        <authorList>
            <person name="Magalhaes I.L.F."/>
            <person name="Oliveira U."/>
            <person name="Santos F.R."/>
            <person name="Vidigal T.H.D.A."/>
            <person name="Brescovit A.D."/>
            <person name="Santos A.J."/>
        </authorList>
    </citation>
    <scope>NUCLEOTIDE SEQUENCE</scope>
    <source>
        <tissue evidence="1">Shoot tissue taken approximately 20 cm above the soil surface</tissue>
    </source>
</reference>
<protein>
    <submittedName>
        <fullName evidence="1">Uncharacterized protein</fullName>
    </submittedName>
</protein>
<proteinExistence type="predicted"/>
<organism evidence="1">
    <name type="scientific">Arundo donax</name>
    <name type="common">Giant reed</name>
    <name type="synonym">Donax arundinaceus</name>
    <dbReference type="NCBI Taxonomy" id="35708"/>
    <lineage>
        <taxon>Eukaryota</taxon>
        <taxon>Viridiplantae</taxon>
        <taxon>Streptophyta</taxon>
        <taxon>Embryophyta</taxon>
        <taxon>Tracheophyta</taxon>
        <taxon>Spermatophyta</taxon>
        <taxon>Magnoliopsida</taxon>
        <taxon>Liliopsida</taxon>
        <taxon>Poales</taxon>
        <taxon>Poaceae</taxon>
        <taxon>PACMAD clade</taxon>
        <taxon>Arundinoideae</taxon>
        <taxon>Arundineae</taxon>
        <taxon>Arundo</taxon>
    </lineage>
</organism>
<dbReference type="AlphaFoldDB" id="A0A0A8YQW4"/>
<reference evidence="1" key="2">
    <citation type="journal article" date="2015" name="Data Brief">
        <title>Shoot transcriptome of the giant reed, Arundo donax.</title>
        <authorList>
            <person name="Barrero R.A."/>
            <person name="Guerrero F.D."/>
            <person name="Moolhuijzen P."/>
            <person name="Goolsby J.A."/>
            <person name="Tidwell J."/>
            <person name="Bellgard S.E."/>
            <person name="Bellgard M.I."/>
        </authorList>
    </citation>
    <scope>NUCLEOTIDE SEQUENCE</scope>
    <source>
        <tissue evidence="1">Shoot tissue taken approximately 20 cm above the soil surface</tissue>
    </source>
</reference>